<keyword evidence="2 9" id="KW-0813">Transport</keyword>
<organism evidence="11 12">
    <name type="scientific">Oryzisolibacter propanilivorax</name>
    <dbReference type="NCBI Taxonomy" id="1527607"/>
    <lineage>
        <taxon>Bacteria</taxon>
        <taxon>Pseudomonadati</taxon>
        <taxon>Pseudomonadota</taxon>
        <taxon>Betaproteobacteria</taxon>
        <taxon>Burkholderiales</taxon>
        <taxon>Comamonadaceae</taxon>
        <taxon>Oryzisolibacter</taxon>
    </lineage>
</organism>
<comment type="similarity">
    <text evidence="8 9">Belongs to the TRAP transporter small permease family.</text>
</comment>
<dbReference type="EMBL" id="FNHP01000001">
    <property type="protein sequence ID" value="SDL94706.1"/>
    <property type="molecule type" value="Genomic_DNA"/>
</dbReference>
<keyword evidence="5 9" id="KW-0812">Transmembrane</keyword>
<evidence type="ECO:0000256" key="8">
    <source>
        <dbReference type="ARBA" id="ARBA00038436"/>
    </source>
</evidence>
<evidence type="ECO:0000256" key="3">
    <source>
        <dbReference type="ARBA" id="ARBA00022475"/>
    </source>
</evidence>
<feature type="transmembrane region" description="Helical" evidence="9">
    <location>
        <begin position="20"/>
        <end position="41"/>
    </location>
</feature>
<dbReference type="Pfam" id="PF04290">
    <property type="entry name" value="DctQ"/>
    <property type="match status" value="1"/>
</dbReference>
<accession>A0A1G9P7F0</accession>
<dbReference type="PANTHER" id="PTHR35011:SF2">
    <property type="entry name" value="2,3-DIKETO-L-GULONATE TRAP TRANSPORTER SMALL PERMEASE PROTEIN YIAM"/>
    <property type="match status" value="1"/>
</dbReference>
<feature type="transmembrane region" description="Helical" evidence="9">
    <location>
        <begin position="133"/>
        <end position="155"/>
    </location>
</feature>
<keyword evidence="3" id="KW-1003">Cell membrane</keyword>
<name>A0A1G9P7F0_9BURK</name>
<dbReference type="AlphaFoldDB" id="A0A1G9P7F0"/>
<sequence length="166" mass="18487">MHVKDFFLRAERVSSGASMALACAMLALAASLGLFQILMRFVFEEPAEWTEVLIRFSLIWMVFLAIPTAFRQGAMVSVDVLRRWSPPALRRALDWAVCLASLALMAVLVWWGWDYARRGGVQTMAGLESLSMFWAYLAIPVGALCAVPGIVGNLLDPRHEELENAQ</sequence>
<dbReference type="GO" id="GO:0005886">
    <property type="term" value="C:plasma membrane"/>
    <property type="evidence" value="ECO:0007669"/>
    <property type="project" value="UniProtKB-SubCell"/>
</dbReference>
<feature type="transmembrane region" description="Helical" evidence="9">
    <location>
        <begin position="92"/>
        <end position="113"/>
    </location>
</feature>
<protein>
    <recommendedName>
        <fullName evidence="9">TRAP transporter small permease protein</fullName>
    </recommendedName>
</protein>
<reference evidence="12" key="1">
    <citation type="submission" date="2016-10" db="EMBL/GenBank/DDBJ databases">
        <authorList>
            <person name="Varghese N."/>
            <person name="Submissions S."/>
        </authorList>
    </citation>
    <scope>NUCLEOTIDE SEQUENCE [LARGE SCALE GENOMIC DNA]</scope>
    <source>
        <strain evidence="12">EPL6</strain>
    </source>
</reference>
<dbReference type="GO" id="GO:0022857">
    <property type="term" value="F:transmembrane transporter activity"/>
    <property type="evidence" value="ECO:0007669"/>
    <property type="project" value="UniProtKB-UniRule"/>
</dbReference>
<evidence type="ECO:0000256" key="5">
    <source>
        <dbReference type="ARBA" id="ARBA00022692"/>
    </source>
</evidence>
<keyword evidence="4 9" id="KW-0997">Cell inner membrane</keyword>
<feature type="domain" description="Tripartite ATP-independent periplasmic transporters DctQ component" evidence="10">
    <location>
        <begin position="33"/>
        <end position="154"/>
    </location>
</feature>
<keyword evidence="12" id="KW-1185">Reference proteome</keyword>
<evidence type="ECO:0000256" key="7">
    <source>
        <dbReference type="ARBA" id="ARBA00023136"/>
    </source>
</evidence>
<evidence type="ECO:0000256" key="2">
    <source>
        <dbReference type="ARBA" id="ARBA00022448"/>
    </source>
</evidence>
<comment type="subcellular location">
    <subcellularLocation>
        <location evidence="1 9">Cell inner membrane</location>
        <topology evidence="1 9">Multi-pass membrane protein</topology>
    </subcellularLocation>
</comment>
<evidence type="ECO:0000259" key="10">
    <source>
        <dbReference type="Pfam" id="PF04290"/>
    </source>
</evidence>
<dbReference type="InterPro" id="IPR007387">
    <property type="entry name" value="TRAP_DctQ"/>
</dbReference>
<evidence type="ECO:0000313" key="12">
    <source>
        <dbReference type="Proteomes" id="UP000198552"/>
    </source>
</evidence>
<evidence type="ECO:0000256" key="6">
    <source>
        <dbReference type="ARBA" id="ARBA00022989"/>
    </source>
</evidence>
<evidence type="ECO:0000256" key="9">
    <source>
        <dbReference type="RuleBase" id="RU369079"/>
    </source>
</evidence>
<dbReference type="GO" id="GO:0015740">
    <property type="term" value="P:C4-dicarboxylate transport"/>
    <property type="evidence" value="ECO:0007669"/>
    <property type="project" value="TreeGrafter"/>
</dbReference>
<dbReference type="Proteomes" id="UP000198552">
    <property type="component" value="Unassembled WGS sequence"/>
</dbReference>
<dbReference type="STRING" id="1527607.SAMN05428957_101243"/>
<keyword evidence="6 9" id="KW-1133">Transmembrane helix</keyword>
<comment type="function">
    <text evidence="9">Part of the tripartite ATP-independent periplasmic (TRAP) transport system.</text>
</comment>
<dbReference type="PANTHER" id="PTHR35011">
    <property type="entry name" value="2,3-DIKETO-L-GULONATE TRAP TRANSPORTER SMALL PERMEASE PROTEIN YIAM"/>
    <property type="match status" value="1"/>
</dbReference>
<dbReference type="PROSITE" id="PS51257">
    <property type="entry name" value="PROKAR_LIPOPROTEIN"/>
    <property type="match status" value="1"/>
</dbReference>
<feature type="transmembrane region" description="Helical" evidence="9">
    <location>
        <begin position="53"/>
        <end position="71"/>
    </location>
</feature>
<comment type="subunit">
    <text evidence="9">The complex comprises the extracytoplasmic solute receptor protein and the two transmembrane proteins.</text>
</comment>
<evidence type="ECO:0000256" key="1">
    <source>
        <dbReference type="ARBA" id="ARBA00004429"/>
    </source>
</evidence>
<evidence type="ECO:0000313" key="11">
    <source>
        <dbReference type="EMBL" id="SDL94706.1"/>
    </source>
</evidence>
<proteinExistence type="inferred from homology"/>
<dbReference type="InterPro" id="IPR055348">
    <property type="entry name" value="DctQ"/>
</dbReference>
<gene>
    <name evidence="11" type="ORF">SAMN05428957_101243</name>
</gene>
<keyword evidence="7 9" id="KW-0472">Membrane</keyword>
<evidence type="ECO:0000256" key="4">
    <source>
        <dbReference type="ARBA" id="ARBA00022519"/>
    </source>
</evidence>